<feature type="transmembrane region" description="Helical" evidence="1">
    <location>
        <begin position="43"/>
        <end position="61"/>
    </location>
</feature>
<gene>
    <name evidence="2" type="ORF">ETE71_16255</name>
</gene>
<proteinExistence type="predicted"/>
<dbReference type="EMBL" id="SDCE01000013">
    <property type="protein sequence ID" value="TCX09578.1"/>
    <property type="molecule type" value="Genomic_DNA"/>
</dbReference>
<accession>A0A483GPW7</accession>
<reference evidence="2" key="1">
    <citation type="submission" date="2019-01" db="EMBL/GenBank/DDBJ databases">
        <authorList>
            <person name="Lista F."/>
            <person name="Anselmo A."/>
        </authorList>
    </citation>
    <scope>NUCLEOTIDE SEQUENCE</scope>
    <source>
        <strain evidence="2">18S</strain>
    </source>
</reference>
<evidence type="ECO:0000313" key="2">
    <source>
        <dbReference type="EMBL" id="TCX09578.1"/>
    </source>
</evidence>
<keyword evidence="1" id="KW-0472">Membrane</keyword>
<organism evidence="2">
    <name type="scientific">Klebsiella pneumoniae</name>
    <dbReference type="NCBI Taxonomy" id="573"/>
    <lineage>
        <taxon>Bacteria</taxon>
        <taxon>Pseudomonadati</taxon>
        <taxon>Pseudomonadota</taxon>
        <taxon>Gammaproteobacteria</taxon>
        <taxon>Enterobacterales</taxon>
        <taxon>Enterobacteriaceae</taxon>
        <taxon>Klebsiella/Raoultella group</taxon>
        <taxon>Klebsiella</taxon>
        <taxon>Klebsiella pneumoniae complex</taxon>
    </lineage>
</organism>
<dbReference type="AlphaFoldDB" id="A0A483GPW7"/>
<evidence type="ECO:0000256" key="1">
    <source>
        <dbReference type="SAM" id="Phobius"/>
    </source>
</evidence>
<keyword evidence="1" id="KW-0812">Transmembrane</keyword>
<comment type="caution">
    <text evidence="2">The sequence shown here is derived from an EMBL/GenBank/DDBJ whole genome shotgun (WGS) entry which is preliminary data.</text>
</comment>
<feature type="transmembrane region" description="Helical" evidence="1">
    <location>
        <begin position="12"/>
        <end position="37"/>
    </location>
</feature>
<protein>
    <submittedName>
        <fullName evidence="2">Uncharacterized protein</fullName>
    </submittedName>
</protein>
<keyword evidence="1" id="KW-1133">Transmembrane helix</keyword>
<sequence>MTMSFIKRALLWLFRQLISLYAPPLCIVIFAVVFFQIFPEGPVWPVGIFAVLMIIIFGRYVKW</sequence>
<name>A0A483GPW7_KLEPN</name>